<proteinExistence type="predicted"/>
<feature type="region of interest" description="Disordered" evidence="2">
    <location>
        <begin position="56"/>
        <end position="113"/>
    </location>
</feature>
<protein>
    <submittedName>
        <fullName evidence="3">Uncharacterized protein</fullName>
    </submittedName>
</protein>
<comment type="caution">
    <text evidence="3">The sequence shown here is derived from an EMBL/GenBank/DDBJ whole genome shotgun (WGS) entry which is preliminary data.</text>
</comment>
<evidence type="ECO:0000313" key="4">
    <source>
        <dbReference type="Proteomes" id="UP000236197"/>
    </source>
</evidence>
<feature type="compositionally biased region" description="Basic and acidic residues" evidence="2">
    <location>
        <begin position="99"/>
        <end position="113"/>
    </location>
</feature>
<dbReference type="OrthoDB" id="5165480at2"/>
<keyword evidence="1" id="KW-0175">Coiled coil</keyword>
<dbReference type="AlphaFoldDB" id="A0A2K2U9N5"/>
<name>A0A2K2U9N5_9ACTN</name>
<evidence type="ECO:0000256" key="2">
    <source>
        <dbReference type="SAM" id="MobiDB-lite"/>
    </source>
</evidence>
<feature type="coiled-coil region" evidence="1">
    <location>
        <begin position="25"/>
        <end position="52"/>
    </location>
</feature>
<reference evidence="4" key="1">
    <citation type="submission" date="2018-01" db="EMBL/GenBank/DDBJ databases">
        <title>Rubneribacter badeniensis gen. nov., sp. nov., and Colonibacter rubneri, gen. nov., sp. nov., WGS of new members of the Eggerthellaceae.</title>
        <authorList>
            <person name="Danylec N."/>
            <person name="Stoll D.A."/>
            <person name="Doetsch A."/>
            <person name="Kulling S.E."/>
            <person name="Huch M."/>
        </authorList>
    </citation>
    <scope>NUCLEOTIDE SEQUENCE [LARGE SCALE GENOMIC DNA]</scope>
    <source>
        <strain evidence="4">ResAG-96</strain>
    </source>
</reference>
<evidence type="ECO:0000256" key="1">
    <source>
        <dbReference type="SAM" id="Coils"/>
    </source>
</evidence>
<gene>
    <name evidence="3" type="ORF">C2L71_10000</name>
</gene>
<organism evidence="3 4">
    <name type="scientific">Enteroscipio rubneri</name>
    <dbReference type="NCBI Taxonomy" id="2070686"/>
    <lineage>
        <taxon>Bacteria</taxon>
        <taxon>Bacillati</taxon>
        <taxon>Actinomycetota</taxon>
        <taxon>Coriobacteriia</taxon>
        <taxon>Eggerthellales</taxon>
        <taxon>Eggerthellaceae</taxon>
        <taxon>Enteroscipio</taxon>
    </lineage>
</organism>
<dbReference type="Proteomes" id="UP000236197">
    <property type="component" value="Unassembled WGS sequence"/>
</dbReference>
<accession>A0A2K2U9N5</accession>
<dbReference type="RefSeq" id="WP_103265620.1">
    <property type="nucleotide sequence ID" value="NZ_CABMLE010000014.1"/>
</dbReference>
<sequence length="172" mass="18761">MEKRCARRLVRANVLLTAGRVLLALRGLREGVACVEQALDEYQQALDEVLARIEPSTDSAGIGPADPSAGPRDLERAGPSAGASDLERKCADPSAGASDLERAEDSVRSSSKCAEDPNRRFRRRVEEALSEEDWLMLDSCRARIDATVETCRNLGYRAGRGSDGAWRVRFGL</sequence>
<evidence type="ECO:0000313" key="3">
    <source>
        <dbReference type="EMBL" id="PNV66984.1"/>
    </source>
</evidence>
<keyword evidence="4" id="KW-1185">Reference proteome</keyword>
<dbReference type="EMBL" id="PPEK01000014">
    <property type="protein sequence ID" value="PNV66984.1"/>
    <property type="molecule type" value="Genomic_DNA"/>
</dbReference>